<dbReference type="GO" id="GO:0009252">
    <property type="term" value="P:peptidoglycan biosynthetic process"/>
    <property type="evidence" value="ECO:0007669"/>
    <property type="project" value="UniProtKB-UniRule"/>
</dbReference>
<keyword evidence="4 9" id="KW-0436">Ligase</keyword>
<evidence type="ECO:0000256" key="6">
    <source>
        <dbReference type="ARBA" id="ARBA00022741"/>
    </source>
</evidence>
<dbReference type="InterPro" id="IPR013221">
    <property type="entry name" value="Mur_ligase_cen"/>
</dbReference>
<name>A0A7W6RGF0_9PROT</name>
<evidence type="ECO:0000256" key="3">
    <source>
        <dbReference type="ARBA" id="ARBA00022490"/>
    </source>
</evidence>
<dbReference type="Gene3D" id="3.40.50.720">
    <property type="entry name" value="NAD(P)-binding Rossmann-like Domain"/>
    <property type="match status" value="1"/>
</dbReference>
<dbReference type="AlphaFoldDB" id="A0A7W6RGF0"/>
<accession>A0A7W6RGF0</accession>
<dbReference type="PANTHER" id="PTHR43692:SF1">
    <property type="entry name" value="UDP-N-ACETYLMURAMOYLALANINE--D-GLUTAMATE LIGASE"/>
    <property type="match status" value="1"/>
</dbReference>
<evidence type="ECO:0000256" key="1">
    <source>
        <dbReference type="ARBA" id="ARBA00004496"/>
    </source>
</evidence>
<dbReference type="GO" id="GO:0051301">
    <property type="term" value="P:cell division"/>
    <property type="evidence" value="ECO:0007669"/>
    <property type="project" value="UniProtKB-KW"/>
</dbReference>
<dbReference type="HAMAP" id="MF_00639">
    <property type="entry name" value="MurD"/>
    <property type="match status" value="1"/>
</dbReference>
<gene>
    <name evidence="9" type="primary">murD</name>
    <name evidence="12" type="ORF">GGD89_003155</name>
</gene>
<dbReference type="Pfam" id="PF08245">
    <property type="entry name" value="Mur_ligase_M"/>
    <property type="match status" value="1"/>
</dbReference>
<keyword evidence="13" id="KW-1185">Reference proteome</keyword>
<evidence type="ECO:0000313" key="12">
    <source>
        <dbReference type="EMBL" id="MBB4267511.1"/>
    </source>
</evidence>
<feature type="region of interest" description="Disordered" evidence="10">
    <location>
        <begin position="461"/>
        <end position="499"/>
    </location>
</feature>
<reference evidence="12 13" key="1">
    <citation type="submission" date="2020-08" db="EMBL/GenBank/DDBJ databases">
        <title>Genome sequencing of Purple Non-Sulfur Bacteria from various extreme environments.</title>
        <authorList>
            <person name="Mayer M."/>
        </authorList>
    </citation>
    <scope>NUCLEOTIDE SEQUENCE [LARGE SCALE GENOMIC DNA]</scope>
    <source>
        <strain evidence="12 13">JA131</strain>
    </source>
</reference>
<dbReference type="GO" id="GO:0004326">
    <property type="term" value="F:tetrahydrofolylpolyglutamate synthase activity"/>
    <property type="evidence" value="ECO:0007669"/>
    <property type="project" value="InterPro"/>
</dbReference>
<dbReference type="GO" id="GO:0008360">
    <property type="term" value="P:regulation of cell shape"/>
    <property type="evidence" value="ECO:0007669"/>
    <property type="project" value="UniProtKB-KW"/>
</dbReference>
<dbReference type="PROSITE" id="PS01011">
    <property type="entry name" value="FOLYLPOLYGLU_SYNT_1"/>
    <property type="match status" value="1"/>
</dbReference>
<dbReference type="InterPro" id="IPR005762">
    <property type="entry name" value="MurD"/>
</dbReference>
<keyword evidence="7 9" id="KW-0067">ATP-binding</keyword>
<keyword evidence="5 9" id="KW-0132">Cell division</keyword>
<evidence type="ECO:0000313" key="13">
    <source>
        <dbReference type="Proteomes" id="UP000554286"/>
    </source>
</evidence>
<dbReference type="GO" id="GO:0005737">
    <property type="term" value="C:cytoplasm"/>
    <property type="evidence" value="ECO:0007669"/>
    <property type="project" value="UniProtKB-SubCell"/>
</dbReference>
<dbReference type="InterPro" id="IPR036291">
    <property type="entry name" value="NAD(P)-bd_dom_sf"/>
</dbReference>
<protein>
    <recommendedName>
        <fullName evidence="9">UDP-N-acetylmuramoylalanine--D-glutamate ligase</fullName>
        <ecNumber evidence="9">6.3.2.9</ecNumber>
    </recommendedName>
    <alternativeName>
        <fullName evidence="9">D-glutamic acid-adding enzyme</fullName>
    </alternativeName>
    <alternativeName>
        <fullName evidence="9">UDP-N-acetylmuramoyl-L-alanyl-D-glutamate synthetase</fullName>
    </alternativeName>
</protein>
<dbReference type="InterPro" id="IPR036565">
    <property type="entry name" value="Mur-like_cat_sf"/>
</dbReference>
<dbReference type="InterPro" id="IPR018109">
    <property type="entry name" value="Folylpolyglutamate_synth_CS"/>
</dbReference>
<keyword evidence="9" id="KW-0573">Peptidoglycan synthesis</keyword>
<dbReference type="Proteomes" id="UP000554286">
    <property type="component" value="Unassembled WGS sequence"/>
</dbReference>
<comment type="caution">
    <text evidence="12">The sequence shown here is derived from an EMBL/GenBank/DDBJ whole genome shotgun (WGS) entry which is preliminary data.</text>
</comment>
<evidence type="ECO:0000256" key="4">
    <source>
        <dbReference type="ARBA" id="ARBA00022598"/>
    </source>
</evidence>
<comment type="similarity">
    <text evidence="9">Belongs to the MurCDEF family.</text>
</comment>
<comment type="function">
    <text evidence="9">Cell wall formation. Catalyzes the addition of glutamate to the nucleotide precursor UDP-N-acetylmuramoyl-L-alanine (UMA).</text>
</comment>
<dbReference type="GO" id="GO:0071555">
    <property type="term" value="P:cell wall organization"/>
    <property type="evidence" value="ECO:0007669"/>
    <property type="project" value="UniProtKB-KW"/>
</dbReference>
<dbReference type="InterPro" id="IPR036615">
    <property type="entry name" value="Mur_ligase_C_dom_sf"/>
</dbReference>
<feature type="domain" description="Mur ligase central" evidence="11">
    <location>
        <begin position="115"/>
        <end position="297"/>
    </location>
</feature>
<evidence type="ECO:0000256" key="2">
    <source>
        <dbReference type="ARBA" id="ARBA00004752"/>
    </source>
</evidence>
<dbReference type="SUPFAM" id="SSF53244">
    <property type="entry name" value="MurD-like peptide ligases, peptide-binding domain"/>
    <property type="match status" value="1"/>
</dbReference>
<feature type="binding site" evidence="9">
    <location>
        <begin position="117"/>
        <end position="123"/>
    </location>
    <ligand>
        <name>ATP</name>
        <dbReference type="ChEBI" id="CHEBI:30616"/>
    </ligand>
</feature>
<comment type="subcellular location">
    <subcellularLocation>
        <location evidence="1 9">Cytoplasm</location>
    </subcellularLocation>
</comment>
<organism evidence="12 13">
    <name type="scientific">Roseospira visakhapatnamensis</name>
    <dbReference type="NCBI Taxonomy" id="390880"/>
    <lineage>
        <taxon>Bacteria</taxon>
        <taxon>Pseudomonadati</taxon>
        <taxon>Pseudomonadota</taxon>
        <taxon>Alphaproteobacteria</taxon>
        <taxon>Rhodospirillales</taxon>
        <taxon>Rhodospirillaceae</taxon>
        <taxon>Roseospira</taxon>
    </lineage>
</organism>
<keyword evidence="9" id="KW-0133">Cell shape</keyword>
<keyword evidence="6 9" id="KW-0547">Nucleotide-binding</keyword>
<evidence type="ECO:0000256" key="8">
    <source>
        <dbReference type="ARBA" id="ARBA00023306"/>
    </source>
</evidence>
<keyword evidence="3 9" id="KW-0963">Cytoplasm</keyword>
<comment type="pathway">
    <text evidence="2 9">Cell wall biogenesis; peptidoglycan biosynthesis.</text>
</comment>
<sequence length="499" mass="52460">MIPVYALALEPVAVMGLGRSGLASARALMAAGAKVRAWDDDAARRAAAEAEGIPLADLGEADLSGTRAMVWSPGIPHSLPTPHPVAERARAAGVPLLCDIDLLAASCRTAFTVGVTGTNGKSTTTALIGHILGRAGQRVQVGGNLGVPALDLEPLSDFGTYVLELSSYQLDLIRDLTCDVAVLLNVSADHLERHGGMDGYVAAKRRILDGVLPPRTVCIGVDDETCRAIHGELVSQDTRRLIPFSAERPIPGGVTTAKGVLVDAIDGRPDRVMDLTGVATLAGAHNWQNAAAAYAACRARGLPASVIAAAIQSFPGLPHRHEPVATVGAVHFVNDSKATNAEAAEKAILCHEDIYWIAGGQAKEGGIDRLEPHLDRIVHAYLIGDAAKAFAAFLDRHEVPYSLCGTLDKAVPMAFRHAVEDDEEEPVVLLSPACASWDQFDDFAHRGDVFKALVADLSRAHDRAGTGDQAAETEDDTDADTGTGTDTDTDTDTDREAPA</sequence>
<dbReference type="SUPFAM" id="SSF53623">
    <property type="entry name" value="MurD-like peptide ligases, catalytic domain"/>
    <property type="match status" value="1"/>
</dbReference>
<evidence type="ECO:0000256" key="7">
    <source>
        <dbReference type="ARBA" id="ARBA00022840"/>
    </source>
</evidence>
<keyword evidence="8 9" id="KW-0131">Cell cycle</keyword>
<dbReference type="EMBL" id="JACIGK010000028">
    <property type="protein sequence ID" value="MBB4267511.1"/>
    <property type="molecule type" value="Genomic_DNA"/>
</dbReference>
<dbReference type="Gene3D" id="3.90.190.20">
    <property type="entry name" value="Mur ligase, C-terminal domain"/>
    <property type="match status" value="1"/>
</dbReference>
<dbReference type="Gene3D" id="3.40.1190.10">
    <property type="entry name" value="Mur-like, catalytic domain"/>
    <property type="match status" value="1"/>
</dbReference>
<evidence type="ECO:0000259" key="11">
    <source>
        <dbReference type="Pfam" id="PF08245"/>
    </source>
</evidence>
<dbReference type="RefSeq" id="WP_184046987.1">
    <property type="nucleotide sequence ID" value="NZ_JACIGK010000028.1"/>
</dbReference>
<dbReference type="EC" id="6.3.2.9" evidence="9"/>
<dbReference type="UniPathway" id="UPA00219"/>
<keyword evidence="9" id="KW-0961">Cell wall biogenesis/degradation</keyword>
<evidence type="ECO:0000256" key="10">
    <source>
        <dbReference type="SAM" id="MobiDB-lite"/>
    </source>
</evidence>
<dbReference type="NCBIfam" id="TIGR01087">
    <property type="entry name" value="murD"/>
    <property type="match status" value="1"/>
</dbReference>
<dbReference type="PANTHER" id="PTHR43692">
    <property type="entry name" value="UDP-N-ACETYLMURAMOYLALANINE--D-GLUTAMATE LIGASE"/>
    <property type="match status" value="1"/>
</dbReference>
<dbReference type="GO" id="GO:0008764">
    <property type="term" value="F:UDP-N-acetylmuramoylalanine-D-glutamate ligase activity"/>
    <property type="evidence" value="ECO:0007669"/>
    <property type="project" value="UniProtKB-UniRule"/>
</dbReference>
<dbReference type="SUPFAM" id="SSF51735">
    <property type="entry name" value="NAD(P)-binding Rossmann-fold domains"/>
    <property type="match status" value="1"/>
</dbReference>
<proteinExistence type="inferred from homology"/>
<evidence type="ECO:0000256" key="5">
    <source>
        <dbReference type="ARBA" id="ARBA00022618"/>
    </source>
</evidence>
<evidence type="ECO:0000256" key="9">
    <source>
        <dbReference type="HAMAP-Rule" id="MF_00639"/>
    </source>
</evidence>
<comment type="catalytic activity">
    <reaction evidence="9">
        <text>UDP-N-acetyl-alpha-D-muramoyl-L-alanine + D-glutamate + ATP = UDP-N-acetyl-alpha-D-muramoyl-L-alanyl-D-glutamate + ADP + phosphate + H(+)</text>
        <dbReference type="Rhea" id="RHEA:16429"/>
        <dbReference type="ChEBI" id="CHEBI:15378"/>
        <dbReference type="ChEBI" id="CHEBI:29986"/>
        <dbReference type="ChEBI" id="CHEBI:30616"/>
        <dbReference type="ChEBI" id="CHEBI:43474"/>
        <dbReference type="ChEBI" id="CHEBI:83898"/>
        <dbReference type="ChEBI" id="CHEBI:83900"/>
        <dbReference type="ChEBI" id="CHEBI:456216"/>
        <dbReference type="EC" id="6.3.2.9"/>
    </reaction>
</comment>
<dbReference type="GO" id="GO:0005524">
    <property type="term" value="F:ATP binding"/>
    <property type="evidence" value="ECO:0007669"/>
    <property type="project" value="UniProtKB-UniRule"/>
</dbReference>